<proteinExistence type="predicted"/>
<protein>
    <recommendedName>
        <fullName evidence="3">Inositol-pentakisphosphate 2-kinase</fullName>
    </recommendedName>
</protein>
<dbReference type="Proteomes" id="UP001515480">
    <property type="component" value="Unassembled WGS sequence"/>
</dbReference>
<dbReference type="EMBL" id="JBGBPQ010000004">
    <property type="protein sequence ID" value="KAL1525891.1"/>
    <property type="molecule type" value="Genomic_DNA"/>
</dbReference>
<keyword evidence="2" id="KW-1185">Reference proteome</keyword>
<evidence type="ECO:0000313" key="1">
    <source>
        <dbReference type="EMBL" id="KAL1525891.1"/>
    </source>
</evidence>
<accession>A0AB34JVK1</accession>
<dbReference type="AlphaFoldDB" id="A0AB34JVK1"/>
<name>A0AB34JVK1_PRYPA</name>
<comment type="caution">
    <text evidence="1">The sequence shown here is derived from an EMBL/GenBank/DDBJ whole genome shotgun (WGS) entry which is preliminary data.</text>
</comment>
<evidence type="ECO:0008006" key="3">
    <source>
        <dbReference type="Google" id="ProtNLM"/>
    </source>
</evidence>
<sequence>METTSPRVVEAKRRLTTHCPRTCCPFCEKKCHFRVSPVGEEEHEGGQRFGWEYRLGKLHSQELAYCRVTVEALNALQKKFIDGAQGIPALMYSSPDSGDKKYLWKMTSGTDLAHAVHEVRGVLEALLFHEKDASARPKGSDLLSGESKNERWRLICQTAMRLMRPGVDSPVQWSAHNQRNHFRLTVITKHTLLELVGSMVVIIDTLLEPKQSCKPIHKALIASFATELQPKLNKDGQPAKNQKFDIPFNEFLLACSEEHAKI</sequence>
<reference evidence="1 2" key="1">
    <citation type="journal article" date="2024" name="Science">
        <title>Giant polyketide synthase enzymes in the biosynthesis of giant marine polyether toxins.</title>
        <authorList>
            <person name="Fallon T.R."/>
            <person name="Shende V.V."/>
            <person name="Wierzbicki I.H."/>
            <person name="Pendleton A.L."/>
            <person name="Watervoot N.F."/>
            <person name="Auber R.P."/>
            <person name="Gonzalez D.J."/>
            <person name="Wisecaver J.H."/>
            <person name="Moore B.S."/>
        </authorList>
    </citation>
    <scope>NUCLEOTIDE SEQUENCE [LARGE SCALE GENOMIC DNA]</scope>
    <source>
        <strain evidence="1 2">12B1</strain>
    </source>
</reference>
<gene>
    <name evidence="1" type="ORF">AB1Y20_020719</name>
</gene>
<evidence type="ECO:0000313" key="2">
    <source>
        <dbReference type="Proteomes" id="UP001515480"/>
    </source>
</evidence>
<organism evidence="1 2">
    <name type="scientific">Prymnesium parvum</name>
    <name type="common">Toxic golden alga</name>
    <dbReference type="NCBI Taxonomy" id="97485"/>
    <lineage>
        <taxon>Eukaryota</taxon>
        <taxon>Haptista</taxon>
        <taxon>Haptophyta</taxon>
        <taxon>Prymnesiophyceae</taxon>
        <taxon>Prymnesiales</taxon>
        <taxon>Prymnesiaceae</taxon>
        <taxon>Prymnesium</taxon>
    </lineage>
</organism>